<dbReference type="InterPro" id="IPR036641">
    <property type="entry name" value="HPT_dom_sf"/>
</dbReference>
<gene>
    <name evidence="4" type="ORF">E6C48_02535</name>
</gene>
<reference evidence="4 5" key="1">
    <citation type="submission" date="2019-04" db="EMBL/GenBank/DDBJ databases">
        <title>Mesorhizobium composti sp. nov., isolated from compost.</title>
        <authorList>
            <person name="Lin S.-Y."/>
            <person name="Hameed A."/>
            <person name="Hsieh Y.-T."/>
            <person name="Young C.-C."/>
        </authorList>
    </citation>
    <scope>NUCLEOTIDE SEQUENCE [LARGE SCALE GENOMIC DNA]</scope>
    <source>
        <strain evidence="4 5">CC-YTH430</strain>
    </source>
</reference>
<protein>
    <submittedName>
        <fullName evidence="4">Hpt domain-containing protein</fullName>
    </submittedName>
</protein>
<evidence type="ECO:0000256" key="1">
    <source>
        <dbReference type="ARBA" id="ARBA00023012"/>
    </source>
</evidence>
<dbReference type="SUPFAM" id="SSF47226">
    <property type="entry name" value="Histidine-containing phosphotransfer domain, HPT domain"/>
    <property type="match status" value="1"/>
</dbReference>
<accession>A0ABY2QDE3</accession>
<feature type="region of interest" description="Disordered" evidence="2">
    <location>
        <begin position="1"/>
        <end position="20"/>
    </location>
</feature>
<keyword evidence="5" id="KW-1185">Reference proteome</keyword>
<evidence type="ECO:0000259" key="3">
    <source>
        <dbReference type="Pfam" id="PF01627"/>
    </source>
</evidence>
<dbReference type="Pfam" id="PF01627">
    <property type="entry name" value="Hpt"/>
    <property type="match status" value="1"/>
</dbReference>
<sequence length="122" mass="13055">MRKQADVAFSMPGGEACGQSPGRPVDLVHLARQTMGDRDLEREVLGLFVQQALSVRDEIAAADAKRRLFLAHGLKGAARGIGAFAVADCAAEIERDPQDGRAVRRLGGLIDSVRDFVAAISR</sequence>
<evidence type="ECO:0000256" key="2">
    <source>
        <dbReference type="SAM" id="MobiDB-lite"/>
    </source>
</evidence>
<name>A0ABY2QDE3_9HYPH</name>
<dbReference type="Gene3D" id="1.20.120.160">
    <property type="entry name" value="HPT domain"/>
    <property type="match status" value="1"/>
</dbReference>
<feature type="domain" description="HPt" evidence="3">
    <location>
        <begin position="44"/>
        <end position="114"/>
    </location>
</feature>
<organism evidence="4 5">
    <name type="scientific">Ollibium composti</name>
    <dbReference type="NCBI Taxonomy" id="2675109"/>
    <lineage>
        <taxon>Bacteria</taxon>
        <taxon>Pseudomonadati</taxon>
        <taxon>Pseudomonadota</taxon>
        <taxon>Alphaproteobacteria</taxon>
        <taxon>Hyphomicrobiales</taxon>
        <taxon>Phyllobacteriaceae</taxon>
        <taxon>Ollibium</taxon>
    </lineage>
</organism>
<comment type="caution">
    <text evidence="4">The sequence shown here is derived from an EMBL/GenBank/DDBJ whole genome shotgun (WGS) entry which is preliminary data.</text>
</comment>
<dbReference type="EMBL" id="SSNY01000001">
    <property type="protein sequence ID" value="THF60120.1"/>
    <property type="molecule type" value="Genomic_DNA"/>
</dbReference>
<keyword evidence="1" id="KW-0902">Two-component regulatory system</keyword>
<evidence type="ECO:0000313" key="4">
    <source>
        <dbReference type="EMBL" id="THF60120.1"/>
    </source>
</evidence>
<proteinExistence type="predicted"/>
<dbReference type="Proteomes" id="UP000306441">
    <property type="component" value="Unassembled WGS sequence"/>
</dbReference>
<evidence type="ECO:0000313" key="5">
    <source>
        <dbReference type="Proteomes" id="UP000306441"/>
    </source>
</evidence>
<dbReference type="InterPro" id="IPR008207">
    <property type="entry name" value="Sig_transdc_His_kin_Hpt_dom"/>
</dbReference>